<comment type="similarity">
    <text evidence="1">Belongs to the enoyl-CoA hydratase/isomerase family.</text>
</comment>
<comment type="catalytic activity">
    <reaction evidence="3">
        <text>a (3S)-3-hydroxyacyl-CoA = a (2E)-enoyl-CoA + H2O</text>
        <dbReference type="Rhea" id="RHEA:16105"/>
        <dbReference type="ChEBI" id="CHEBI:15377"/>
        <dbReference type="ChEBI" id="CHEBI:57318"/>
        <dbReference type="ChEBI" id="CHEBI:58856"/>
        <dbReference type="EC" id="4.2.1.17"/>
    </reaction>
</comment>
<proteinExistence type="inferred from homology"/>
<dbReference type="AlphaFoldDB" id="A0A7W7G8M9"/>
<evidence type="ECO:0000256" key="4">
    <source>
        <dbReference type="ARBA" id="ARBA00023717"/>
    </source>
</evidence>
<sequence length="270" mass="28138">MSDYKTLLVSVEDGLATIALNRPERLNAIGGGLERELAEALAEVGADKSVRAVLLRGEGRAFCVGGDVKEMAVRAEDSEDAEGPSAGQQVYQLLHGRQILETILSVPQPIVAAVHGYAMGLGATIALFCDVVIAAEDAQFADTHVAVGLVAGDGGAVAWPLAMPLGAARYYLMTGDRLDGAEAVRLGLALRAVPAGGLVDEATAVARKLAACAPLAVQGTKTTVNKIVRERMNLLLDLGLILEGGTFVSDDHKEAAAAFVEKRAPVFRGR</sequence>
<dbReference type="Proteomes" id="UP000542210">
    <property type="component" value="Unassembled WGS sequence"/>
</dbReference>
<dbReference type="RefSeq" id="WP_184877367.1">
    <property type="nucleotide sequence ID" value="NZ_BOOV01000031.1"/>
</dbReference>
<dbReference type="InterPro" id="IPR029045">
    <property type="entry name" value="ClpP/crotonase-like_dom_sf"/>
</dbReference>
<organism evidence="5 6">
    <name type="scientific">Sphaerisporangium siamense</name>
    <dbReference type="NCBI Taxonomy" id="795645"/>
    <lineage>
        <taxon>Bacteria</taxon>
        <taxon>Bacillati</taxon>
        <taxon>Actinomycetota</taxon>
        <taxon>Actinomycetes</taxon>
        <taxon>Streptosporangiales</taxon>
        <taxon>Streptosporangiaceae</taxon>
        <taxon>Sphaerisporangium</taxon>
    </lineage>
</organism>
<evidence type="ECO:0000313" key="6">
    <source>
        <dbReference type="Proteomes" id="UP000542210"/>
    </source>
</evidence>
<dbReference type="EMBL" id="JACHND010000001">
    <property type="protein sequence ID" value="MBB4699669.1"/>
    <property type="molecule type" value="Genomic_DNA"/>
</dbReference>
<protein>
    <submittedName>
        <fullName evidence="5">Enoyl-CoA hydratase</fullName>
        <ecNumber evidence="5">4.2.1.17</ecNumber>
    </submittedName>
</protein>
<evidence type="ECO:0000256" key="1">
    <source>
        <dbReference type="ARBA" id="ARBA00005254"/>
    </source>
</evidence>
<gene>
    <name evidence="5" type="ORF">BJ982_001213</name>
</gene>
<dbReference type="CDD" id="cd06558">
    <property type="entry name" value="crotonase-like"/>
    <property type="match status" value="1"/>
</dbReference>
<dbReference type="PANTHER" id="PTHR11941">
    <property type="entry name" value="ENOYL-COA HYDRATASE-RELATED"/>
    <property type="match status" value="1"/>
</dbReference>
<dbReference type="InterPro" id="IPR014748">
    <property type="entry name" value="Enoyl-CoA_hydra_C"/>
</dbReference>
<dbReference type="PANTHER" id="PTHR11941:SF54">
    <property type="entry name" value="ENOYL-COA HYDRATASE, MITOCHONDRIAL"/>
    <property type="match status" value="1"/>
</dbReference>
<evidence type="ECO:0000256" key="3">
    <source>
        <dbReference type="ARBA" id="ARBA00023709"/>
    </source>
</evidence>
<name>A0A7W7G8M9_9ACTN</name>
<accession>A0A7W7G8M9</accession>
<dbReference type="GO" id="GO:0004300">
    <property type="term" value="F:enoyl-CoA hydratase activity"/>
    <property type="evidence" value="ECO:0007669"/>
    <property type="project" value="UniProtKB-EC"/>
</dbReference>
<dbReference type="Pfam" id="PF00378">
    <property type="entry name" value="ECH_1"/>
    <property type="match status" value="1"/>
</dbReference>
<comment type="caution">
    <text evidence="5">The sequence shown here is derived from an EMBL/GenBank/DDBJ whole genome shotgun (WGS) entry which is preliminary data.</text>
</comment>
<dbReference type="EC" id="4.2.1.17" evidence="5"/>
<keyword evidence="6" id="KW-1185">Reference proteome</keyword>
<comment type="catalytic activity">
    <reaction evidence="4">
        <text>a 4-saturated-(3S)-3-hydroxyacyl-CoA = a (3E)-enoyl-CoA + H2O</text>
        <dbReference type="Rhea" id="RHEA:20724"/>
        <dbReference type="ChEBI" id="CHEBI:15377"/>
        <dbReference type="ChEBI" id="CHEBI:58521"/>
        <dbReference type="ChEBI" id="CHEBI:137480"/>
        <dbReference type="EC" id="4.2.1.17"/>
    </reaction>
</comment>
<evidence type="ECO:0000256" key="2">
    <source>
        <dbReference type="ARBA" id="ARBA00023239"/>
    </source>
</evidence>
<dbReference type="Gene3D" id="1.10.12.10">
    <property type="entry name" value="Lyase 2-enoyl-coa Hydratase, Chain A, domain 2"/>
    <property type="match status" value="1"/>
</dbReference>
<dbReference type="SUPFAM" id="SSF52096">
    <property type="entry name" value="ClpP/crotonase"/>
    <property type="match status" value="1"/>
</dbReference>
<keyword evidence="2 5" id="KW-0456">Lyase</keyword>
<dbReference type="InterPro" id="IPR001753">
    <property type="entry name" value="Enoyl-CoA_hydra/iso"/>
</dbReference>
<dbReference type="Gene3D" id="3.90.226.10">
    <property type="entry name" value="2-enoyl-CoA Hydratase, Chain A, domain 1"/>
    <property type="match status" value="1"/>
</dbReference>
<reference evidence="5 6" key="1">
    <citation type="submission" date="2020-08" db="EMBL/GenBank/DDBJ databases">
        <title>Sequencing the genomes of 1000 actinobacteria strains.</title>
        <authorList>
            <person name="Klenk H.-P."/>
        </authorList>
    </citation>
    <scope>NUCLEOTIDE SEQUENCE [LARGE SCALE GENOMIC DNA]</scope>
    <source>
        <strain evidence="5 6">DSM 45784</strain>
    </source>
</reference>
<evidence type="ECO:0000313" key="5">
    <source>
        <dbReference type="EMBL" id="MBB4699669.1"/>
    </source>
</evidence>
<dbReference type="GO" id="GO:0006635">
    <property type="term" value="P:fatty acid beta-oxidation"/>
    <property type="evidence" value="ECO:0007669"/>
    <property type="project" value="TreeGrafter"/>
</dbReference>